<dbReference type="PROSITE" id="PS50943">
    <property type="entry name" value="HTH_CROC1"/>
    <property type="match status" value="1"/>
</dbReference>
<protein>
    <recommendedName>
        <fullName evidence="1">HTH cro/C1-type domain-containing protein</fullName>
    </recommendedName>
</protein>
<evidence type="ECO:0000313" key="3">
    <source>
        <dbReference type="Proteomes" id="UP000051322"/>
    </source>
</evidence>
<dbReference type="AlphaFoldDB" id="A0AB73FB46"/>
<comment type="caution">
    <text evidence="2">The sequence shown here is derived from an EMBL/GenBank/DDBJ whole genome shotgun (WGS) entry which is preliminary data.</text>
</comment>
<feature type="domain" description="HTH cro/C1-type" evidence="1">
    <location>
        <begin position="37"/>
        <end position="77"/>
    </location>
</feature>
<accession>A0AB73FB46</accession>
<dbReference type="EMBL" id="LLFE01000162">
    <property type="protein sequence ID" value="KQD12338.1"/>
    <property type="molecule type" value="Genomic_DNA"/>
</dbReference>
<evidence type="ECO:0000259" key="1">
    <source>
        <dbReference type="PROSITE" id="PS50943"/>
    </source>
</evidence>
<dbReference type="Pfam" id="PF01381">
    <property type="entry name" value="HTH_3"/>
    <property type="match status" value="1"/>
</dbReference>
<dbReference type="SUPFAM" id="SSF47413">
    <property type="entry name" value="lambda repressor-like DNA-binding domains"/>
    <property type="match status" value="1"/>
</dbReference>
<proteinExistence type="predicted"/>
<evidence type="ECO:0000313" key="2">
    <source>
        <dbReference type="EMBL" id="KQD12338.1"/>
    </source>
</evidence>
<gene>
    <name evidence="2" type="ORF">APD06_07425</name>
</gene>
<reference evidence="2 3" key="1">
    <citation type="submission" date="2015-10" db="EMBL/GenBank/DDBJ databases">
        <title>The utility of whole genome sequencing in characterizing Acinetobacter epidemiology and analyzing hospital outbreaks.</title>
        <authorList>
            <person name="Ozer E.A."/>
            <person name="Fitzpatrick M.A."/>
            <person name="Hauser A.R."/>
        </authorList>
    </citation>
    <scope>NUCLEOTIDE SEQUENCE [LARGE SCALE GENOMIC DNA]</scope>
    <source>
        <strain evidence="2 3">ABBL059</strain>
    </source>
</reference>
<sequence length="79" mass="9205">MIKLSEYLDVFIENLLKSRLFDFLLLNAIIFRGDYHLALQCGIDRSYLGRIERGEVNITIKKLYEIALALDTDPKNFLP</sequence>
<dbReference type="Proteomes" id="UP000051322">
    <property type="component" value="Unassembled WGS sequence"/>
</dbReference>
<dbReference type="InterPro" id="IPR001387">
    <property type="entry name" value="Cro/C1-type_HTH"/>
</dbReference>
<dbReference type="CDD" id="cd00093">
    <property type="entry name" value="HTH_XRE"/>
    <property type="match status" value="1"/>
</dbReference>
<dbReference type="InterPro" id="IPR010982">
    <property type="entry name" value="Lambda_DNA-bd_dom_sf"/>
</dbReference>
<dbReference type="GO" id="GO:0003677">
    <property type="term" value="F:DNA binding"/>
    <property type="evidence" value="ECO:0007669"/>
    <property type="project" value="InterPro"/>
</dbReference>
<organism evidence="2 3">
    <name type="scientific">Acinetobacter baumannii</name>
    <dbReference type="NCBI Taxonomy" id="470"/>
    <lineage>
        <taxon>Bacteria</taxon>
        <taxon>Pseudomonadati</taxon>
        <taxon>Pseudomonadota</taxon>
        <taxon>Gammaproteobacteria</taxon>
        <taxon>Moraxellales</taxon>
        <taxon>Moraxellaceae</taxon>
        <taxon>Acinetobacter</taxon>
        <taxon>Acinetobacter calcoaceticus/baumannii complex</taxon>
    </lineage>
</organism>
<dbReference type="Gene3D" id="1.10.260.40">
    <property type="entry name" value="lambda repressor-like DNA-binding domains"/>
    <property type="match status" value="1"/>
</dbReference>
<name>A0AB73FB46_ACIBA</name>